<evidence type="ECO:0000256" key="4">
    <source>
        <dbReference type="ARBA" id="ARBA00022475"/>
    </source>
</evidence>
<feature type="transmembrane region" description="Helical" evidence="8">
    <location>
        <begin position="175"/>
        <end position="194"/>
    </location>
</feature>
<dbReference type="InterPro" id="IPR035906">
    <property type="entry name" value="MetI-like_sf"/>
</dbReference>
<keyword evidence="4" id="KW-1003">Cell membrane</keyword>
<dbReference type="OrthoDB" id="9807047at2"/>
<comment type="subcellular location">
    <subcellularLocation>
        <location evidence="1 8">Cell membrane</location>
        <topology evidence="1 8">Multi-pass membrane protein</topology>
    </subcellularLocation>
</comment>
<dbReference type="Gene3D" id="1.10.3720.10">
    <property type="entry name" value="MetI-like"/>
    <property type="match status" value="1"/>
</dbReference>
<comment type="similarity">
    <text evidence="2">Belongs to the binding-protein-dependent transport system permease family. CysTW subfamily.</text>
</comment>
<evidence type="ECO:0000313" key="11">
    <source>
        <dbReference type="Proteomes" id="UP000253862"/>
    </source>
</evidence>
<keyword evidence="6 8" id="KW-1133">Transmembrane helix</keyword>
<reference evidence="10 11" key="1">
    <citation type="submission" date="2017-07" db="EMBL/GenBank/DDBJ databases">
        <title>Complete genome sequences and comparative analysis of the novel pathogen Francisella opportunistica.</title>
        <authorList>
            <person name="Dietrich E.A."/>
            <person name="Kingry L.C."/>
            <person name="Petersen J.M."/>
        </authorList>
    </citation>
    <scope>NUCLEOTIDE SEQUENCE [LARGE SCALE GENOMIC DNA]</scope>
    <source>
        <strain evidence="10 11">14-2155</strain>
    </source>
</reference>
<protein>
    <submittedName>
        <fullName evidence="10">Putrescine ABC transporter permease PotH</fullName>
    </submittedName>
</protein>
<evidence type="ECO:0000256" key="3">
    <source>
        <dbReference type="ARBA" id="ARBA00022448"/>
    </source>
</evidence>
<dbReference type="AlphaFoldDB" id="A0A345JS29"/>
<keyword evidence="11" id="KW-1185">Reference proteome</keyword>
<organism evidence="10 11">
    <name type="scientific">Francisella opportunistica</name>
    <dbReference type="NCBI Taxonomy" id="2016517"/>
    <lineage>
        <taxon>Bacteria</taxon>
        <taxon>Pseudomonadati</taxon>
        <taxon>Pseudomonadota</taxon>
        <taxon>Gammaproteobacteria</taxon>
        <taxon>Thiotrichales</taxon>
        <taxon>Francisellaceae</taxon>
        <taxon>Francisella</taxon>
    </lineage>
</organism>
<keyword evidence="5 8" id="KW-0812">Transmembrane</keyword>
<dbReference type="PROSITE" id="PS50928">
    <property type="entry name" value="ABC_TM1"/>
    <property type="match status" value="1"/>
</dbReference>
<feature type="transmembrane region" description="Helical" evidence="8">
    <location>
        <begin position="273"/>
        <end position="294"/>
    </location>
</feature>
<evidence type="ECO:0000256" key="7">
    <source>
        <dbReference type="ARBA" id="ARBA00023136"/>
    </source>
</evidence>
<gene>
    <name evidence="10" type="ORF">CGC43_05785</name>
</gene>
<keyword evidence="7 8" id="KW-0472">Membrane</keyword>
<evidence type="ECO:0000256" key="1">
    <source>
        <dbReference type="ARBA" id="ARBA00004651"/>
    </source>
</evidence>
<feature type="transmembrane region" description="Helical" evidence="8">
    <location>
        <begin position="126"/>
        <end position="148"/>
    </location>
</feature>
<evidence type="ECO:0000256" key="6">
    <source>
        <dbReference type="ARBA" id="ARBA00022989"/>
    </source>
</evidence>
<evidence type="ECO:0000256" key="2">
    <source>
        <dbReference type="ARBA" id="ARBA00007069"/>
    </source>
</evidence>
<sequence>MGITKYYGALLIMQNLEKSFRHTLVYLVPFIWFVVFLLIPFLFVVGISFTLPADGTPPVTSLMTYKQSALHFTLYLSNYIELIHYNLIFISLLKSFKVAFITTVLCILIGYPMALALSKAKKNTQIFFLVLIIIPYWTSFLLRTYAWVTLLGNHTLNQFLMDLGLPSMALLYNDFSMYLGMVYCYLPFLVLPLYSTLIKIDPSIYDAAEDLGSKPINSFFKITLPLSMPGLIAGSLLIFIPAIGEVVVPQIMGGMDSLMIGNVIWEEFFTSNNWGMAAAISVVLIVVLVLPILWMQRIQAKRTFV</sequence>
<evidence type="ECO:0000256" key="8">
    <source>
        <dbReference type="RuleBase" id="RU363032"/>
    </source>
</evidence>
<feature type="transmembrane region" description="Helical" evidence="8">
    <location>
        <begin position="30"/>
        <end position="51"/>
    </location>
</feature>
<feature type="domain" description="ABC transmembrane type-1" evidence="9">
    <location>
        <begin position="92"/>
        <end position="295"/>
    </location>
</feature>
<dbReference type="PANTHER" id="PTHR42929:SF3">
    <property type="entry name" value="PUTRESCINE TRANSPORT SYSTEM PERMEASE PROTEIN POTH"/>
    <property type="match status" value="1"/>
</dbReference>
<dbReference type="Proteomes" id="UP000253862">
    <property type="component" value="Chromosome"/>
</dbReference>
<feature type="transmembrane region" description="Helical" evidence="8">
    <location>
        <begin position="98"/>
        <end position="117"/>
    </location>
</feature>
<dbReference type="Pfam" id="PF00528">
    <property type="entry name" value="BPD_transp_1"/>
    <property type="match status" value="1"/>
</dbReference>
<proteinExistence type="inferred from homology"/>
<dbReference type="EMBL" id="CP022375">
    <property type="protein sequence ID" value="AXH30125.1"/>
    <property type="molecule type" value="Genomic_DNA"/>
</dbReference>
<dbReference type="KEGG" id="foo:CGC45_05780"/>
<evidence type="ECO:0000256" key="5">
    <source>
        <dbReference type="ARBA" id="ARBA00022692"/>
    </source>
</evidence>
<dbReference type="PANTHER" id="PTHR42929">
    <property type="entry name" value="INNER MEMBRANE ABC TRANSPORTER PERMEASE PROTEIN YDCU-RELATED-RELATED"/>
    <property type="match status" value="1"/>
</dbReference>
<feature type="transmembrane region" description="Helical" evidence="8">
    <location>
        <begin position="231"/>
        <end position="253"/>
    </location>
</feature>
<evidence type="ECO:0000313" key="10">
    <source>
        <dbReference type="EMBL" id="AXH30125.1"/>
    </source>
</evidence>
<dbReference type="CDD" id="cd06261">
    <property type="entry name" value="TM_PBP2"/>
    <property type="match status" value="1"/>
</dbReference>
<dbReference type="GO" id="GO:0055085">
    <property type="term" value="P:transmembrane transport"/>
    <property type="evidence" value="ECO:0007669"/>
    <property type="project" value="InterPro"/>
</dbReference>
<dbReference type="InterPro" id="IPR000515">
    <property type="entry name" value="MetI-like"/>
</dbReference>
<name>A0A345JS29_9GAMM</name>
<keyword evidence="3 8" id="KW-0813">Transport</keyword>
<accession>A0A345JS29</accession>
<dbReference type="GO" id="GO:0005886">
    <property type="term" value="C:plasma membrane"/>
    <property type="evidence" value="ECO:0007669"/>
    <property type="project" value="UniProtKB-SubCell"/>
</dbReference>
<evidence type="ECO:0000259" key="9">
    <source>
        <dbReference type="PROSITE" id="PS50928"/>
    </source>
</evidence>
<dbReference type="SUPFAM" id="SSF161098">
    <property type="entry name" value="MetI-like"/>
    <property type="match status" value="1"/>
</dbReference>